<sequence length="302" mass="32632">MFVPAVRKLTYAALCAAAVCLVAREADAGDLSGPGEDVCSFQFDPDDAVWRVRPLPASLLFKPYMAGVKATRMAGIINAVDGGRTGDVALDGSLGARVGILRFGEGGPEADGWQLDVAAAAFPRLNVSENVDVDATDFRAGVPLSYRSGPTAVSFGYDHISTHIGDEFMVRNPGFQRVNYSRDALLLGLRHALSDDLTVYGEVGYAFARDGGADPWVFQLGTEFYRELSVSTGGPVAAANVQMREECNYGGRFTSLAGWQWREPESGRLLRVAAQYEAGKTPYYELFEEDASSLGFGLFYDF</sequence>
<protein>
    <recommendedName>
        <fullName evidence="4">DUF1207 domain-containing protein</fullName>
    </recommendedName>
</protein>
<evidence type="ECO:0000256" key="1">
    <source>
        <dbReference type="SAM" id="SignalP"/>
    </source>
</evidence>
<accession>A0ABX1VEA7</accession>
<feature type="signal peptide" evidence="1">
    <location>
        <begin position="1"/>
        <end position="28"/>
    </location>
</feature>
<evidence type="ECO:0008006" key="4">
    <source>
        <dbReference type="Google" id="ProtNLM"/>
    </source>
</evidence>
<keyword evidence="3" id="KW-1185">Reference proteome</keyword>
<dbReference type="Proteomes" id="UP000609651">
    <property type="component" value="Unassembled WGS sequence"/>
</dbReference>
<evidence type="ECO:0000313" key="2">
    <source>
        <dbReference type="EMBL" id="NNJ26321.1"/>
    </source>
</evidence>
<name>A0ABX1VEA7_9PLAN</name>
<evidence type="ECO:0000313" key="3">
    <source>
        <dbReference type="Proteomes" id="UP000609651"/>
    </source>
</evidence>
<dbReference type="SUPFAM" id="SSF56935">
    <property type="entry name" value="Porins"/>
    <property type="match status" value="1"/>
</dbReference>
<comment type="caution">
    <text evidence="2">The sequence shown here is derived from an EMBL/GenBank/DDBJ whole genome shotgun (WGS) entry which is preliminary data.</text>
</comment>
<organism evidence="2 3">
    <name type="scientific">Alienimonas chondri</name>
    <dbReference type="NCBI Taxonomy" id="2681879"/>
    <lineage>
        <taxon>Bacteria</taxon>
        <taxon>Pseudomonadati</taxon>
        <taxon>Planctomycetota</taxon>
        <taxon>Planctomycetia</taxon>
        <taxon>Planctomycetales</taxon>
        <taxon>Planctomycetaceae</taxon>
        <taxon>Alienimonas</taxon>
    </lineage>
</organism>
<proteinExistence type="predicted"/>
<dbReference type="RefSeq" id="WP_315854645.1">
    <property type="nucleotide sequence ID" value="NZ_WTPX01000072.1"/>
</dbReference>
<gene>
    <name evidence="2" type="ORF">LzC2_24040</name>
</gene>
<dbReference type="InterPro" id="IPR009599">
    <property type="entry name" value="DUF1207"/>
</dbReference>
<dbReference type="EMBL" id="WTPX01000072">
    <property type="protein sequence ID" value="NNJ26321.1"/>
    <property type="molecule type" value="Genomic_DNA"/>
</dbReference>
<reference evidence="2 3" key="1">
    <citation type="journal article" date="2020" name="Syst. Appl. Microbiol.">
        <title>Alienimonas chondri sp. nov., a novel planctomycete isolated from the biofilm of the red alga Chondrus crispus.</title>
        <authorList>
            <person name="Vitorino I."/>
            <person name="Albuquerque L."/>
            <person name="Wiegand S."/>
            <person name="Kallscheuer N."/>
            <person name="da Costa M.S."/>
            <person name="Lobo-da-Cunha A."/>
            <person name="Jogler C."/>
            <person name="Lage O.M."/>
        </authorList>
    </citation>
    <scope>NUCLEOTIDE SEQUENCE [LARGE SCALE GENOMIC DNA]</scope>
    <source>
        <strain evidence="2 3">LzC2</strain>
    </source>
</reference>
<feature type="chain" id="PRO_5046207276" description="DUF1207 domain-containing protein" evidence="1">
    <location>
        <begin position="29"/>
        <end position="302"/>
    </location>
</feature>
<dbReference type="Pfam" id="PF06727">
    <property type="entry name" value="DUF1207"/>
    <property type="match status" value="1"/>
</dbReference>
<keyword evidence="1" id="KW-0732">Signal</keyword>